<protein>
    <submittedName>
        <fullName evidence="2">Uncharacterized protein</fullName>
    </submittedName>
</protein>
<accession>A0AAV0WY45</accession>
<keyword evidence="3" id="KW-1185">Reference proteome</keyword>
<dbReference type="AlphaFoldDB" id="A0AAV0WY45"/>
<gene>
    <name evidence="2" type="ORF">MEUPH1_LOCUS16234</name>
</gene>
<evidence type="ECO:0000313" key="2">
    <source>
        <dbReference type="EMBL" id="CAI6361004.1"/>
    </source>
</evidence>
<feature type="region of interest" description="Disordered" evidence="1">
    <location>
        <begin position="1"/>
        <end position="23"/>
    </location>
</feature>
<reference evidence="2 3" key="1">
    <citation type="submission" date="2023-01" db="EMBL/GenBank/DDBJ databases">
        <authorList>
            <person name="Whitehead M."/>
        </authorList>
    </citation>
    <scope>NUCLEOTIDE SEQUENCE [LARGE SCALE GENOMIC DNA]</scope>
</reference>
<comment type="caution">
    <text evidence="2">The sequence shown here is derived from an EMBL/GenBank/DDBJ whole genome shotgun (WGS) entry which is preliminary data.</text>
</comment>
<sequence length="105" mass="12143">MALLTAVSREGVVRRQSGTKSINPHFAKPHPITLLPSNRWDDSGNVATLPVVFCSKNPTSTRTKDDNCDRKLMFVHFSEYFKIYSETSFFWYPRNEFSQNLNLKI</sequence>
<evidence type="ECO:0000256" key="1">
    <source>
        <dbReference type="SAM" id="MobiDB-lite"/>
    </source>
</evidence>
<dbReference type="EMBL" id="CARXXK010000003">
    <property type="protein sequence ID" value="CAI6361004.1"/>
    <property type="molecule type" value="Genomic_DNA"/>
</dbReference>
<proteinExistence type="predicted"/>
<evidence type="ECO:0000313" key="3">
    <source>
        <dbReference type="Proteomes" id="UP001160148"/>
    </source>
</evidence>
<organism evidence="2 3">
    <name type="scientific">Macrosiphum euphorbiae</name>
    <name type="common">potato aphid</name>
    <dbReference type="NCBI Taxonomy" id="13131"/>
    <lineage>
        <taxon>Eukaryota</taxon>
        <taxon>Metazoa</taxon>
        <taxon>Ecdysozoa</taxon>
        <taxon>Arthropoda</taxon>
        <taxon>Hexapoda</taxon>
        <taxon>Insecta</taxon>
        <taxon>Pterygota</taxon>
        <taxon>Neoptera</taxon>
        <taxon>Paraneoptera</taxon>
        <taxon>Hemiptera</taxon>
        <taxon>Sternorrhyncha</taxon>
        <taxon>Aphidomorpha</taxon>
        <taxon>Aphidoidea</taxon>
        <taxon>Aphididae</taxon>
        <taxon>Macrosiphini</taxon>
        <taxon>Macrosiphum</taxon>
    </lineage>
</organism>
<dbReference type="Proteomes" id="UP001160148">
    <property type="component" value="Unassembled WGS sequence"/>
</dbReference>
<name>A0AAV0WY45_9HEMI</name>